<dbReference type="AlphaFoldDB" id="B4SCL3"/>
<feature type="transmembrane region" description="Helical" evidence="1">
    <location>
        <begin position="30"/>
        <end position="49"/>
    </location>
</feature>
<feature type="transmembrane region" description="Helical" evidence="1">
    <location>
        <begin position="113"/>
        <end position="139"/>
    </location>
</feature>
<dbReference type="EMBL" id="CP001110">
    <property type="protein sequence ID" value="ACF44218.1"/>
    <property type="molecule type" value="Genomic_DNA"/>
</dbReference>
<feature type="transmembrane region" description="Helical" evidence="1">
    <location>
        <begin position="203"/>
        <end position="226"/>
    </location>
</feature>
<dbReference type="Pfam" id="PF11750">
    <property type="entry name" value="DUF3307"/>
    <property type="match status" value="1"/>
</dbReference>
<dbReference type="STRING" id="324925.Ppha_2006"/>
<keyword evidence="1" id="KW-0472">Membrane</keyword>
<reference evidence="2 3" key="1">
    <citation type="submission" date="2008-06" db="EMBL/GenBank/DDBJ databases">
        <title>Complete sequence of Pelodictyon phaeoclathratiforme BU-1.</title>
        <authorList>
            <consortium name="US DOE Joint Genome Institute"/>
            <person name="Lucas S."/>
            <person name="Copeland A."/>
            <person name="Lapidus A."/>
            <person name="Glavina del Rio T."/>
            <person name="Dalin E."/>
            <person name="Tice H."/>
            <person name="Bruce D."/>
            <person name="Goodwin L."/>
            <person name="Pitluck S."/>
            <person name="Schmutz J."/>
            <person name="Larimer F."/>
            <person name="Land M."/>
            <person name="Hauser L."/>
            <person name="Kyrpides N."/>
            <person name="Mikhailova N."/>
            <person name="Liu Z."/>
            <person name="Li T."/>
            <person name="Zhao F."/>
            <person name="Overmann J."/>
            <person name="Bryant D.A."/>
            <person name="Richardson P."/>
        </authorList>
    </citation>
    <scope>NUCLEOTIDE SEQUENCE [LARGE SCALE GENOMIC DNA]</scope>
    <source>
        <strain evidence="3">DSM 5477 / BU-1</strain>
    </source>
</reference>
<accession>B4SCL3</accession>
<dbReference type="eggNOG" id="ENOG5032YNX">
    <property type="taxonomic scope" value="Bacteria"/>
</dbReference>
<dbReference type="HOGENOM" id="CLU_072282_2_0_10"/>
<keyword evidence="1" id="KW-1133">Transmembrane helix</keyword>
<organism evidence="2 3">
    <name type="scientific">Pelodictyon phaeoclathratiforme (strain DSM 5477 / BU-1)</name>
    <dbReference type="NCBI Taxonomy" id="324925"/>
    <lineage>
        <taxon>Bacteria</taxon>
        <taxon>Pseudomonadati</taxon>
        <taxon>Chlorobiota</taxon>
        <taxon>Chlorobiia</taxon>
        <taxon>Chlorobiales</taxon>
        <taxon>Chlorobiaceae</taxon>
        <taxon>Chlorobium/Pelodictyon group</taxon>
        <taxon>Pelodictyon</taxon>
    </lineage>
</organism>
<dbReference type="KEGG" id="pph:Ppha_2006"/>
<dbReference type="RefSeq" id="WP_012508698.1">
    <property type="nucleotide sequence ID" value="NC_011060.1"/>
</dbReference>
<dbReference type="Proteomes" id="UP000002724">
    <property type="component" value="Chromosome"/>
</dbReference>
<sequence length="228" mass="25248">MEKIAAILIAAHFIGDYFLQPDKMVRNKRLPLMLILHGAIHAGTTWLLLQLWHNWQAPLAVFLLHTIIDLIKQRLGKANTATFITDQTAHLFSLLMLAMLLSQGANGATFTGFGYQLMIGFAGFIATVRGAGFLVTFITRELTIKNNLRFEGLQNGETLIGQLERGLIFLFFLAGHPESIGFLLAAKSILRFEESKKAKQGEYILIGTLLSFSAAIALSSATLWAMRL</sequence>
<dbReference type="OrthoDB" id="8536716at2"/>
<evidence type="ECO:0000313" key="2">
    <source>
        <dbReference type="EMBL" id="ACF44218.1"/>
    </source>
</evidence>
<evidence type="ECO:0008006" key="4">
    <source>
        <dbReference type="Google" id="ProtNLM"/>
    </source>
</evidence>
<keyword evidence="3" id="KW-1185">Reference proteome</keyword>
<keyword evidence="1" id="KW-0812">Transmembrane</keyword>
<feature type="transmembrane region" description="Helical" evidence="1">
    <location>
        <begin position="83"/>
        <end position="101"/>
    </location>
</feature>
<proteinExistence type="predicted"/>
<gene>
    <name evidence="2" type="ordered locus">Ppha_2006</name>
</gene>
<evidence type="ECO:0000313" key="3">
    <source>
        <dbReference type="Proteomes" id="UP000002724"/>
    </source>
</evidence>
<protein>
    <recommendedName>
        <fullName evidence="4">DUF3307 domain-containing protein</fullName>
    </recommendedName>
</protein>
<dbReference type="InterPro" id="IPR021737">
    <property type="entry name" value="Phage_phiKZ_Orf197"/>
</dbReference>
<evidence type="ECO:0000256" key="1">
    <source>
        <dbReference type="SAM" id="Phobius"/>
    </source>
</evidence>
<name>B4SCL3_PELPB</name>